<dbReference type="EMBL" id="CP044222">
    <property type="protein sequence ID" value="QEW05526.1"/>
    <property type="molecule type" value="Genomic_DNA"/>
</dbReference>
<organism evidence="2 3">
    <name type="scientific">Nitrincola iocasae</name>
    <dbReference type="NCBI Taxonomy" id="2614693"/>
    <lineage>
        <taxon>Bacteria</taxon>
        <taxon>Pseudomonadati</taxon>
        <taxon>Pseudomonadota</taxon>
        <taxon>Gammaproteobacteria</taxon>
        <taxon>Oceanospirillales</taxon>
        <taxon>Oceanospirillaceae</taxon>
        <taxon>Nitrincola</taxon>
    </lineage>
</organism>
<reference evidence="2 3" key="1">
    <citation type="submission" date="2019-09" db="EMBL/GenBank/DDBJ databases">
        <title>Nitrincola iocasae sp. nov., a bacterium isolated from the sediment collected at a cold seep field in South China Sea.</title>
        <authorList>
            <person name="Zhang H."/>
            <person name="Wang H."/>
            <person name="Li C."/>
        </authorList>
    </citation>
    <scope>NUCLEOTIDE SEQUENCE [LARGE SCALE GENOMIC DNA]</scope>
    <source>
        <strain evidence="2 3">KXZD1103</strain>
    </source>
</reference>
<dbReference type="KEGG" id="nik:F5I99_02920"/>
<dbReference type="Gene3D" id="1.25.40.10">
    <property type="entry name" value="Tetratricopeptide repeat domain"/>
    <property type="match status" value="1"/>
</dbReference>
<evidence type="ECO:0000256" key="1">
    <source>
        <dbReference type="SAM" id="MobiDB-lite"/>
    </source>
</evidence>
<keyword evidence="3" id="KW-1185">Reference proteome</keyword>
<dbReference type="RefSeq" id="WP_151053571.1">
    <property type="nucleotide sequence ID" value="NZ_CP044222.1"/>
</dbReference>
<evidence type="ECO:0000313" key="3">
    <source>
        <dbReference type="Proteomes" id="UP000325606"/>
    </source>
</evidence>
<dbReference type="Proteomes" id="UP000325606">
    <property type="component" value="Chromosome"/>
</dbReference>
<dbReference type="SUPFAM" id="SSF48452">
    <property type="entry name" value="TPR-like"/>
    <property type="match status" value="1"/>
</dbReference>
<proteinExistence type="predicted"/>
<protein>
    <submittedName>
        <fullName evidence="2">Tetratricopeptide repeat protein</fullName>
    </submittedName>
</protein>
<feature type="region of interest" description="Disordered" evidence="1">
    <location>
        <begin position="24"/>
        <end position="64"/>
    </location>
</feature>
<dbReference type="PROSITE" id="PS51257">
    <property type="entry name" value="PROKAR_LIPOPROTEIN"/>
    <property type="match status" value="1"/>
</dbReference>
<dbReference type="InterPro" id="IPR011990">
    <property type="entry name" value="TPR-like_helical_dom_sf"/>
</dbReference>
<sequence length="205" mass="21815">MNWEKIGLAVAAGLLLTGCATSNPFSNIPVEDRSGQAGESTQPGSSGVVVTPSDPGISVRPIESEPVIRAQRDVLPPADEVWQPTQQPVSEPAGQQPSSQNTAVLALLDSAKQESAGGDLRAAQTRLERAQRISPREPEVYYQLADVKRQLGQFMDAEQVALKGIDVASGQGGMLRRLWALISQIRTEAGDLAGADDARQQAARH</sequence>
<gene>
    <name evidence="2" type="ORF">F5I99_02920</name>
</gene>
<dbReference type="AlphaFoldDB" id="A0A5J6LAY6"/>
<evidence type="ECO:0000313" key="2">
    <source>
        <dbReference type="EMBL" id="QEW05526.1"/>
    </source>
</evidence>
<accession>A0A5J6LAY6</accession>
<name>A0A5J6LAY6_9GAMM</name>